<feature type="domain" description="CusB-like beta-barrel" evidence="4">
    <location>
        <begin position="256"/>
        <end position="297"/>
    </location>
</feature>
<evidence type="ECO:0000256" key="1">
    <source>
        <dbReference type="SAM" id="Coils"/>
    </source>
</evidence>
<keyword evidence="1" id="KW-0175">Coiled coil</keyword>
<evidence type="ECO:0000259" key="3">
    <source>
        <dbReference type="Pfam" id="PF25917"/>
    </source>
</evidence>
<dbReference type="GO" id="GO:0055085">
    <property type="term" value="P:transmembrane transport"/>
    <property type="evidence" value="ECO:0007669"/>
    <property type="project" value="InterPro"/>
</dbReference>
<dbReference type="InterPro" id="IPR050739">
    <property type="entry name" value="MFP"/>
</dbReference>
<dbReference type="EMBL" id="JAABLQ010000001">
    <property type="protein sequence ID" value="NBN77811.1"/>
    <property type="molecule type" value="Genomic_DNA"/>
</dbReference>
<feature type="coiled-coil region" evidence="1">
    <location>
        <begin position="93"/>
        <end position="214"/>
    </location>
</feature>
<dbReference type="Gene3D" id="2.40.30.170">
    <property type="match status" value="1"/>
</dbReference>
<reference evidence="6" key="1">
    <citation type="submission" date="2020-01" db="EMBL/GenBank/DDBJ databases">
        <authorList>
            <person name="Fang Y."/>
            <person name="Sun R."/>
            <person name="Nie L."/>
            <person name="He J."/>
            <person name="Hao L."/>
            <person name="Wang L."/>
            <person name="Su S."/>
            <person name="Lv E."/>
            <person name="Zhang Z."/>
            <person name="Xie R."/>
            <person name="Liu H."/>
        </authorList>
    </citation>
    <scope>NUCLEOTIDE SEQUENCE [LARGE SCALE GENOMIC DNA]</scope>
    <source>
        <strain evidence="6">XCT-53</strain>
    </source>
</reference>
<dbReference type="InterPro" id="IPR058625">
    <property type="entry name" value="MdtA-like_BSH"/>
</dbReference>
<comment type="caution">
    <text evidence="5">The sequence shown here is derived from an EMBL/GenBank/DDBJ whole genome shotgun (WGS) entry which is preliminary data.</text>
</comment>
<feature type="domain" description="Multidrug resistance protein MdtA-like barrel-sandwich hybrid" evidence="3">
    <location>
        <begin position="56"/>
        <end position="249"/>
    </location>
</feature>
<name>A0A7X5F129_9HYPH</name>
<dbReference type="Pfam" id="PF25876">
    <property type="entry name" value="HH_MFP_RND"/>
    <property type="match status" value="1"/>
</dbReference>
<evidence type="ECO:0000313" key="6">
    <source>
        <dbReference type="Proteomes" id="UP000586722"/>
    </source>
</evidence>
<evidence type="ECO:0000259" key="4">
    <source>
        <dbReference type="Pfam" id="PF25954"/>
    </source>
</evidence>
<dbReference type="Gene3D" id="1.10.287.470">
    <property type="entry name" value="Helix hairpin bin"/>
    <property type="match status" value="2"/>
</dbReference>
<organism evidence="5 6">
    <name type="scientific">Pannonibacter tanglangensis</name>
    <dbReference type="NCBI Taxonomy" id="2750084"/>
    <lineage>
        <taxon>Bacteria</taxon>
        <taxon>Pseudomonadati</taxon>
        <taxon>Pseudomonadota</taxon>
        <taxon>Alphaproteobacteria</taxon>
        <taxon>Hyphomicrobiales</taxon>
        <taxon>Stappiaceae</taxon>
        <taxon>Pannonibacter</taxon>
    </lineage>
</organism>
<dbReference type="Gene3D" id="2.40.50.100">
    <property type="match status" value="1"/>
</dbReference>
<keyword evidence="6" id="KW-1185">Reference proteome</keyword>
<gene>
    <name evidence="5" type="ORF">GWI72_05955</name>
</gene>
<dbReference type="Pfam" id="PF25917">
    <property type="entry name" value="BSH_RND"/>
    <property type="match status" value="1"/>
</dbReference>
<dbReference type="PANTHER" id="PTHR30386">
    <property type="entry name" value="MEMBRANE FUSION SUBUNIT OF EMRAB-TOLC MULTIDRUG EFFLUX PUMP"/>
    <property type="match status" value="1"/>
</dbReference>
<dbReference type="AlphaFoldDB" id="A0A7X5F129"/>
<dbReference type="Proteomes" id="UP000586722">
    <property type="component" value="Unassembled WGS sequence"/>
</dbReference>
<accession>A0A7X5F129</accession>
<dbReference type="InterPro" id="IPR058792">
    <property type="entry name" value="Beta-barrel_RND_2"/>
</dbReference>
<sequence>MPSDRSRRKAKARTILSVIALAALGGVSWAGHGWWTHGRFVETTDDAYVTTDITVVLSKVSGHVATLEVSDNQRVEAGDILARIDDGDYRLAVQGARDQIASAEATVDRIARQITAARASVTQATATVAAMQARADEARANHDRQIRLTEGKVTSQASLDGAIADLRSAEANLKSAEAAVEVARANILVLEGQKLEAEAAMAAARTRLDKAEHDLGFTVIRAPVAGIVSNRAAQVGTLLQPGSRVAAIVPLTDTRIDANFKETQLGHIRPGAHVAVTVDAYPGLVLEATVDSISPATGAVFSLLPSENATGNFTKVVQRVPVRITVPMGQKGAEALRAGLSVVVEVDTRTGAADPAATASLH</sequence>
<evidence type="ECO:0000313" key="5">
    <source>
        <dbReference type="EMBL" id="NBN77811.1"/>
    </source>
</evidence>
<dbReference type="PANTHER" id="PTHR30386:SF24">
    <property type="entry name" value="MULTIDRUG RESISTANCE EFFLUX PUMP"/>
    <property type="match status" value="1"/>
</dbReference>
<dbReference type="SUPFAM" id="SSF111369">
    <property type="entry name" value="HlyD-like secretion proteins"/>
    <property type="match status" value="3"/>
</dbReference>
<evidence type="ECO:0000259" key="2">
    <source>
        <dbReference type="Pfam" id="PF25876"/>
    </source>
</evidence>
<dbReference type="Pfam" id="PF25954">
    <property type="entry name" value="Beta-barrel_RND_2"/>
    <property type="match status" value="1"/>
</dbReference>
<proteinExistence type="predicted"/>
<protein>
    <submittedName>
        <fullName evidence="5">HlyD family efflux transporter periplasmic adaptor subunit</fullName>
    </submittedName>
</protein>
<dbReference type="InterPro" id="IPR058624">
    <property type="entry name" value="MdtA-like_HH"/>
</dbReference>
<feature type="domain" description="Multidrug resistance protein MdtA-like alpha-helical hairpin" evidence="2">
    <location>
        <begin position="122"/>
        <end position="186"/>
    </location>
</feature>